<dbReference type="Proteomes" id="UP000001197">
    <property type="component" value="Chromosome 6"/>
</dbReference>
<dbReference type="InterPro" id="IPR050282">
    <property type="entry name" value="Cycloisomerase_2"/>
</dbReference>
<dbReference type="AlphaFoldDB" id="A0A090CV24"/>
<accession>A0A090CV24</accession>
<dbReference type="PANTHER" id="PTHR30344:SF1">
    <property type="entry name" value="6-PHOSPHOGLUCONOLACTONASE"/>
    <property type="match status" value="1"/>
</dbReference>
<protein>
    <recommendedName>
        <fullName evidence="5">3-carboxymuconate cyclase</fullName>
    </recommendedName>
</protein>
<dbReference type="InterPro" id="IPR015943">
    <property type="entry name" value="WD40/YVTN_repeat-like_dom_sf"/>
</dbReference>
<proteinExistence type="inferred from homology"/>
<feature type="signal peptide" evidence="2">
    <location>
        <begin position="1"/>
        <end position="20"/>
    </location>
</feature>
<evidence type="ECO:0000256" key="2">
    <source>
        <dbReference type="SAM" id="SignalP"/>
    </source>
</evidence>
<keyword evidence="4" id="KW-1185">Reference proteome</keyword>
<dbReference type="InterPro" id="IPR011048">
    <property type="entry name" value="Haem_d1_sf"/>
</dbReference>
<dbReference type="PROSITE" id="PS51257">
    <property type="entry name" value="PROKAR_LIPOPROTEIN"/>
    <property type="match status" value="1"/>
</dbReference>
<keyword evidence="2" id="KW-0732">Signal</keyword>
<comment type="similarity">
    <text evidence="1">Belongs to the cycloisomerase 2 family.</text>
</comment>
<dbReference type="GO" id="GO:0017057">
    <property type="term" value="F:6-phosphogluconolactonase activity"/>
    <property type="evidence" value="ECO:0007669"/>
    <property type="project" value="TreeGrafter"/>
</dbReference>
<dbReference type="PANTHER" id="PTHR30344">
    <property type="entry name" value="6-PHOSPHOGLUCONOLACTONASE-RELATED"/>
    <property type="match status" value="1"/>
</dbReference>
<dbReference type="InParanoid" id="A0A090CV24"/>
<dbReference type="SUPFAM" id="SSF51004">
    <property type="entry name" value="C-terminal (heme d1) domain of cytochrome cd1-nitrite reductase"/>
    <property type="match status" value="1"/>
</dbReference>
<dbReference type="EMBL" id="FO904941">
    <property type="protein sequence ID" value="CDP30744.1"/>
    <property type="molecule type" value="Genomic_DNA"/>
</dbReference>
<dbReference type="Pfam" id="PF10282">
    <property type="entry name" value="Lactonase"/>
    <property type="match status" value="1"/>
</dbReference>
<evidence type="ECO:0000313" key="4">
    <source>
        <dbReference type="Proteomes" id="UP000001197"/>
    </source>
</evidence>
<dbReference type="eggNOG" id="ENOG502S3WY">
    <property type="taxonomic scope" value="Eukaryota"/>
</dbReference>
<reference evidence="4" key="2">
    <citation type="journal article" date="2014" name="Genetics">
        <title>Maintaining two mating types: Structure of the mating type locus and its role in heterokaryosis in Podospora anserina.</title>
        <authorList>
            <person name="Grognet P."/>
            <person name="Bidard F."/>
            <person name="Kuchly C."/>
            <person name="Tong L.C.H."/>
            <person name="Coppin E."/>
            <person name="Benkhali J.A."/>
            <person name="Couloux A."/>
            <person name="Wincker P."/>
            <person name="Debuchy R."/>
            <person name="Silar P."/>
        </authorList>
    </citation>
    <scope>GENOME REANNOTATION</scope>
    <source>
        <strain evidence="4">S / ATCC MYA-4624 / DSM 980 / FGSC 10383</strain>
    </source>
</reference>
<dbReference type="Gene3D" id="2.130.10.10">
    <property type="entry name" value="YVTN repeat-like/Quinoprotein amine dehydrogenase"/>
    <property type="match status" value="1"/>
</dbReference>
<evidence type="ECO:0008006" key="5">
    <source>
        <dbReference type="Google" id="ProtNLM"/>
    </source>
</evidence>
<dbReference type="InterPro" id="IPR019405">
    <property type="entry name" value="Lactonase_7-beta_prop"/>
</dbReference>
<feature type="chain" id="PRO_5001853581" description="3-carboxymuconate cyclase" evidence="2">
    <location>
        <begin position="21"/>
        <end position="399"/>
    </location>
</feature>
<evidence type="ECO:0000313" key="3">
    <source>
        <dbReference type="EMBL" id="CDP30744.1"/>
    </source>
</evidence>
<reference evidence="3 4" key="1">
    <citation type="journal article" date="2008" name="Genome Biol.">
        <title>The genome sequence of the model ascomycete fungus Podospora anserina.</title>
        <authorList>
            <person name="Espagne E."/>
            <person name="Lespinet O."/>
            <person name="Malagnac F."/>
            <person name="Da Silva C."/>
            <person name="Jaillon O."/>
            <person name="Porcel B.M."/>
            <person name="Couloux A."/>
            <person name="Aury J.-M."/>
            <person name="Segurens B."/>
            <person name="Poulain J."/>
            <person name="Anthouard V."/>
            <person name="Grossetete S."/>
            <person name="Khalili H."/>
            <person name="Coppin E."/>
            <person name="Dequard-Chablat M."/>
            <person name="Picard M."/>
            <person name="Contamine V."/>
            <person name="Arnaise S."/>
            <person name="Bourdais A."/>
            <person name="Berteaux-Lecellier V."/>
            <person name="Gautheret D."/>
            <person name="de Vries R.P."/>
            <person name="Battaglia E."/>
            <person name="Coutinho P.M."/>
            <person name="Danchin E.G.J."/>
            <person name="Henrissat B."/>
            <person name="El Khoury R."/>
            <person name="Sainsard-Chanet A."/>
            <person name="Boivin A."/>
            <person name="Pinan-Lucarre B."/>
            <person name="Sellem C.H."/>
            <person name="Debuchy R."/>
            <person name="Wincker P."/>
            <person name="Weissenbach J."/>
            <person name="Silar P."/>
        </authorList>
    </citation>
    <scope>NUCLEOTIDE SEQUENCE [LARGE SCALE GENOMIC DNA]</scope>
    <source>
        <strain evidence="4">S / ATCC MYA-4624 / DSM 980 / FGSC 10383</strain>
    </source>
</reference>
<sequence>MRATHGIFAALSAGLSLSSAAACSKQGLLLVSSYPFESSPGEIVKGGVTTLKLGNKGLEQVGEISSICGTNPSWQTLVGGDQYYCINENFDDGPGAFTSAKVNTDGTLAFVGNSSTPGGPVHIALFGENGERAITSNFASSSLDVFNIEDPAKLQSLDNKPFPPRADNETITSRPHQAVVDPTGGFVVIPDLSVDVLHIFSIDQTALTLTELPAHPFGNGTGPRHAAFLKSGDKTFLYVIAEKKVSILGFEVSYGTNSLTLSEKFNIRTDGSENAPAEGSSGAEITISPNNKFLTVSTRNETTLEYTSVADGTKIPSDALNTFSIDPATGELTHVQSAPAGGSFPRHFSFNKDGSLVAVACGGENRVNVFERDVGTGMIGKAVGERVLTTQVNHVIFKE</sequence>
<organism evidence="3 4">
    <name type="scientific">Podospora anserina (strain S / ATCC MYA-4624 / DSM 980 / FGSC 10383)</name>
    <name type="common">Pleurage anserina</name>
    <dbReference type="NCBI Taxonomy" id="515849"/>
    <lineage>
        <taxon>Eukaryota</taxon>
        <taxon>Fungi</taxon>
        <taxon>Dikarya</taxon>
        <taxon>Ascomycota</taxon>
        <taxon>Pezizomycotina</taxon>
        <taxon>Sordariomycetes</taxon>
        <taxon>Sordariomycetidae</taxon>
        <taxon>Sordariales</taxon>
        <taxon>Podosporaceae</taxon>
        <taxon>Podospora</taxon>
        <taxon>Podospora anserina</taxon>
    </lineage>
</organism>
<evidence type="ECO:0000256" key="1">
    <source>
        <dbReference type="ARBA" id="ARBA00005564"/>
    </source>
</evidence>
<name>A0A090CV24_PODAN</name>